<feature type="domain" description="Ubiquinol-cytochrome c chaperone" evidence="3">
    <location>
        <begin position="39"/>
        <end position="172"/>
    </location>
</feature>
<dbReference type="AlphaFoldDB" id="A0A7W9ECM6"/>
<dbReference type="EMBL" id="JACIJC010000001">
    <property type="protein sequence ID" value="MBB5684227.1"/>
    <property type="molecule type" value="Genomic_DNA"/>
</dbReference>
<evidence type="ECO:0000256" key="2">
    <source>
        <dbReference type="ARBA" id="ARBA00006436"/>
    </source>
</evidence>
<dbReference type="PANTHER" id="PTHR12184">
    <property type="entry name" value="UBIQUINOL-CYTOCHROME C REDUCTASE COMPLEX ASSEMBLY FACTOR 1 FAMILY MEMBER"/>
    <property type="match status" value="1"/>
</dbReference>
<evidence type="ECO:0000313" key="5">
    <source>
        <dbReference type="Proteomes" id="UP000549617"/>
    </source>
</evidence>
<comment type="similarity">
    <text evidence="1">Belongs to the CBP3 family.</text>
</comment>
<evidence type="ECO:0000256" key="1">
    <source>
        <dbReference type="ARBA" id="ARBA00006407"/>
    </source>
</evidence>
<gene>
    <name evidence="4" type="ORF">FHS49_000218</name>
</gene>
<accession>A0A7W9ECM6</accession>
<comment type="similarity">
    <text evidence="2">Belongs to the UPF0174 family.</text>
</comment>
<reference evidence="4 5" key="1">
    <citation type="submission" date="2020-08" db="EMBL/GenBank/DDBJ databases">
        <title>Genomic Encyclopedia of Type Strains, Phase IV (KMG-IV): sequencing the most valuable type-strain genomes for metagenomic binning, comparative biology and taxonomic classification.</title>
        <authorList>
            <person name="Goeker M."/>
        </authorList>
    </citation>
    <scope>NUCLEOTIDE SEQUENCE [LARGE SCALE GENOMIC DNA]</scope>
    <source>
        <strain evidence="4 5">DSM 25079</strain>
    </source>
</reference>
<proteinExistence type="inferred from homology"/>
<dbReference type="Pfam" id="PF03981">
    <property type="entry name" value="Ubiq_cyt_C_chap"/>
    <property type="match status" value="1"/>
</dbReference>
<name>A0A7W9ECM6_9SPHN</name>
<organism evidence="4 5">
    <name type="scientific">Sphingobium boeckii</name>
    <dbReference type="NCBI Taxonomy" id="1082345"/>
    <lineage>
        <taxon>Bacteria</taxon>
        <taxon>Pseudomonadati</taxon>
        <taxon>Pseudomonadota</taxon>
        <taxon>Alphaproteobacteria</taxon>
        <taxon>Sphingomonadales</taxon>
        <taxon>Sphingomonadaceae</taxon>
        <taxon>Sphingobium</taxon>
    </lineage>
</organism>
<dbReference type="Proteomes" id="UP000549617">
    <property type="component" value="Unassembled WGS sequence"/>
</dbReference>
<dbReference type="InterPro" id="IPR007129">
    <property type="entry name" value="Ubiqinol_cyt_c_chaperone_CPB3"/>
</dbReference>
<evidence type="ECO:0000259" key="3">
    <source>
        <dbReference type="Pfam" id="PF03981"/>
    </source>
</evidence>
<comment type="caution">
    <text evidence="4">The sequence shown here is derived from an EMBL/GenBank/DDBJ whole genome shotgun (WGS) entry which is preliminary data.</text>
</comment>
<sequence length="175" mass="18383">MLSFLSRIFGRDSGRSALVPLYNAIVSGARDPAWYVEGGVGDTVDGRFDMVAGLLSLVLIRLEAEGEAGAGPSALLAEIFVDDMDGQLRQDGIGDIVVGKHIGRMMAALGGRIGAYRAAFAGEADLDEALLRNLYRGEAPAPAAMAFTAARIRAIHGALATLSLKQLLAAEFPRP</sequence>
<dbReference type="PANTHER" id="PTHR12184:SF1">
    <property type="entry name" value="UBIQUINOL-CYTOCHROME-C REDUCTASE COMPLEX ASSEMBLY FACTOR 1"/>
    <property type="match status" value="1"/>
</dbReference>
<dbReference type="InterPro" id="IPR021150">
    <property type="entry name" value="Ubiq_cyt_c_chap"/>
</dbReference>
<protein>
    <submittedName>
        <fullName evidence="4">Cytochrome b pre-mRNA-processing protein 3</fullName>
    </submittedName>
</protein>
<evidence type="ECO:0000313" key="4">
    <source>
        <dbReference type="EMBL" id="MBB5684227.1"/>
    </source>
</evidence>
<keyword evidence="5" id="KW-1185">Reference proteome</keyword>